<dbReference type="PANTHER" id="PTHR48407:SF1">
    <property type="entry name" value="CRANIOFACIAL DEVELOPMENT PROTEIN 1"/>
    <property type="match status" value="1"/>
</dbReference>
<dbReference type="InterPro" id="IPR011421">
    <property type="entry name" value="BCNT-C"/>
</dbReference>
<feature type="compositionally biased region" description="Basic and acidic residues" evidence="3">
    <location>
        <begin position="151"/>
        <end position="172"/>
    </location>
</feature>
<dbReference type="PANTHER" id="PTHR48407">
    <property type="entry name" value="CRANIOFACIAL DEVELOPMENT PROTEIN 1"/>
    <property type="match status" value="1"/>
</dbReference>
<feature type="region of interest" description="Disordered" evidence="3">
    <location>
        <begin position="218"/>
        <end position="272"/>
    </location>
</feature>
<proteinExistence type="inferred from homology"/>
<feature type="compositionally biased region" description="Acidic residues" evidence="3">
    <location>
        <begin position="31"/>
        <end position="45"/>
    </location>
</feature>
<feature type="region of interest" description="Disordered" evidence="3">
    <location>
        <begin position="1"/>
        <end position="182"/>
    </location>
</feature>
<organism evidence="5 6">
    <name type="scientific">Choiromyces venosus 120613-1</name>
    <dbReference type="NCBI Taxonomy" id="1336337"/>
    <lineage>
        <taxon>Eukaryota</taxon>
        <taxon>Fungi</taxon>
        <taxon>Dikarya</taxon>
        <taxon>Ascomycota</taxon>
        <taxon>Pezizomycotina</taxon>
        <taxon>Pezizomycetes</taxon>
        <taxon>Pezizales</taxon>
        <taxon>Tuberaceae</taxon>
        <taxon>Choiromyces</taxon>
    </lineage>
</organism>
<accession>A0A3N4K1B6</accession>
<dbReference type="OrthoDB" id="445677at2759"/>
<feature type="compositionally biased region" description="Basic and acidic residues" evidence="3">
    <location>
        <begin position="105"/>
        <end position="115"/>
    </location>
</feature>
<protein>
    <recommendedName>
        <fullName evidence="2">SWR1-complex protein 5</fullName>
    </recommendedName>
</protein>
<dbReference type="Proteomes" id="UP000276215">
    <property type="component" value="Unassembled WGS sequence"/>
</dbReference>
<evidence type="ECO:0000313" key="5">
    <source>
        <dbReference type="EMBL" id="RPB03318.1"/>
    </source>
</evidence>
<dbReference type="AlphaFoldDB" id="A0A3N4K1B6"/>
<feature type="compositionally biased region" description="Basic residues" evidence="3">
    <location>
        <begin position="69"/>
        <end position="80"/>
    </location>
</feature>
<evidence type="ECO:0000259" key="4">
    <source>
        <dbReference type="PROSITE" id="PS51279"/>
    </source>
</evidence>
<evidence type="ECO:0000313" key="6">
    <source>
        <dbReference type="Proteomes" id="UP000276215"/>
    </source>
</evidence>
<feature type="domain" description="BCNT-C" evidence="4">
    <location>
        <begin position="245"/>
        <end position="326"/>
    </location>
</feature>
<dbReference type="Pfam" id="PF07572">
    <property type="entry name" value="BCNT"/>
    <property type="match status" value="1"/>
</dbReference>
<reference evidence="5 6" key="1">
    <citation type="journal article" date="2018" name="Nat. Ecol. Evol.">
        <title>Pezizomycetes genomes reveal the molecular basis of ectomycorrhizal truffle lifestyle.</title>
        <authorList>
            <person name="Murat C."/>
            <person name="Payen T."/>
            <person name="Noel B."/>
            <person name="Kuo A."/>
            <person name="Morin E."/>
            <person name="Chen J."/>
            <person name="Kohler A."/>
            <person name="Krizsan K."/>
            <person name="Balestrini R."/>
            <person name="Da Silva C."/>
            <person name="Montanini B."/>
            <person name="Hainaut M."/>
            <person name="Levati E."/>
            <person name="Barry K.W."/>
            <person name="Belfiori B."/>
            <person name="Cichocki N."/>
            <person name="Clum A."/>
            <person name="Dockter R.B."/>
            <person name="Fauchery L."/>
            <person name="Guy J."/>
            <person name="Iotti M."/>
            <person name="Le Tacon F."/>
            <person name="Lindquist E.A."/>
            <person name="Lipzen A."/>
            <person name="Malagnac F."/>
            <person name="Mello A."/>
            <person name="Molinier V."/>
            <person name="Miyauchi S."/>
            <person name="Poulain J."/>
            <person name="Riccioni C."/>
            <person name="Rubini A."/>
            <person name="Sitrit Y."/>
            <person name="Splivallo R."/>
            <person name="Traeger S."/>
            <person name="Wang M."/>
            <person name="Zifcakova L."/>
            <person name="Wipf D."/>
            <person name="Zambonelli A."/>
            <person name="Paolocci F."/>
            <person name="Nowrousian M."/>
            <person name="Ottonello S."/>
            <person name="Baldrian P."/>
            <person name="Spatafora J.W."/>
            <person name="Henrissat B."/>
            <person name="Nagy L.G."/>
            <person name="Aury J.M."/>
            <person name="Wincker P."/>
            <person name="Grigoriev I.V."/>
            <person name="Bonfante P."/>
            <person name="Martin F.M."/>
        </authorList>
    </citation>
    <scope>NUCLEOTIDE SEQUENCE [LARGE SCALE GENOMIC DNA]</scope>
    <source>
        <strain evidence="5 6">120613-1</strain>
    </source>
</reference>
<comment type="similarity">
    <text evidence="1">Belongs to the SWC5 family.</text>
</comment>
<feature type="compositionally biased region" description="Low complexity" evidence="3">
    <location>
        <begin position="218"/>
        <end position="234"/>
    </location>
</feature>
<dbReference type="GO" id="GO:0000812">
    <property type="term" value="C:Swr1 complex"/>
    <property type="evidence" value="ECO:0007669"/>
    <property type="project" value="TreeGrafter"/>
</dbReference>
<evidence type="ECO:0000256" key="1">
    <source>
        <dbReference type="ARBA" id="ARBA00010465"/>
    </source>
</evidence>
<evidence type="ECO:0000256" key="2">
    <source>
        <dbReference type="ARBA" id="ARBA00019138"/>
    </source>
</evidence>
<gene>
    <name evidence="5" type="ORF">L873DRAFT_1800906</name>
</gene>
<dbReference type="EMBL" id="ML120363">
    <property type="protein sequence ID" value="RPB03318.1"/>
    <property type="molecule type" value="Genomic_DNA"/>
</dbReference>
<dbReference type="PROSITE" id="PS51279">
    <property type="entry name" value="BCNT_C"/>
    <property type="match status" value="1"/>
</dbReference>
<feature type="compositionally biased region" description="Low complexity" evidence="3">
    <location>
        <begin position="81"/>
        <end position="90"/>
    </location>
</feature>
<feature type="compositionally biased region" description="Polar residues" evidence="3">
    <location>
        <begin position="1"/>
        <end position="12"/>
    </location>
</feature>
<name>A0A3N4K1B6_9PEZI</name>
<evidence type="ECO:0000256" key="3">
    <source>
        <dbReference type="SAM" id="MobiDB-lite"/>
    </source>
</evidence>
<dbReference type="InterPro" id="IPR027124">
    <property type="entry name" value="Swc5/CFDP1/2"/>
</dbReference>
<sequence length="326" mass="34870">MTPSPDNSQTRASAPPSKEPNPTTLLLATAGEEEDYNSAEDEDFDPTAVPQPAAEESESPDSEPEHSTAKPKQKRKRRRGSSSSEGSYGDVSGGEGGLIKTRAQRLKESAEKEKVGGVLGGDVGATTTDVDELWRQMNSKPGPKWRSPLPEAKKEEVRGEGEEKKEDGKDGGVEGTNALGEEMTTISRTYTFAGKVISETKTVPKSSQEAQAYLSTLPSASSTLTTSASSSAPANGLPPRRPPPKKRASAFDSAAAARKPATPAPAQKLNTLEKSRLDWAGFVDKEGIGDELKKHTSGDKSYLDRQAFLGRVDEKRDKAWKEGKGK</sequence>
<dbReference type="STRING" id="1336337.A0A3N4K1B6"/>
<feature type="compositionally biased region" description="Low complexity" evidence="3">
    <location>
        <begin position="250"/>
        <end position="266"/>
    </location>
</feature>
<keyword evidence="6" id="KW-1185">Reference proteome</keyword>